<dbReference type="AlphaFoldDB" id="A0A4R0NHB0"/>
<dbReference type="Proteomes" id="UP000293347">
    <property type="component" value="Unassembled WGS sequence"/>
</dbReference>
<evidence type="ECO:0000313" key="3">
    <source>
        <dbReference type="Proteomes" id="UP000293347"/>
    </source>
</evidence>
<reference evidence="2 3" key="1">
    <citation type="submission" date="2019-02" db="EMBL/GenBank/DDBJ databases">
        <title>Pedobacter sp. RP-1-14 sp. nov., isolated from Arctic soil.</title>
        <authorList>
            <person name="Dahal R.H."/>
        </authorList>
    </citation>
    <scope>NUCLEOTIDE SEQUENCE [LARGE SCALE GENOMIC DNA]</scope>
    <source>
        <strain evidence="2 3">RP-1-14</strain>
    </source>
</reference>
<gene>
    <name evidence="2" type="ORF">EZ437_17270</name>
</gene>
<name>A0A4R0NHB0_9SPHI</name>
<proteinExistence type="predicted"/>
<dbReference type="RefSeq" id="WP_131597324.1">
    <property type="nucleotide sequence ID" value="NZ_SJSL01000005.1"/>
</dbReference>
<keyword evidence="3" id="KW-1185">Reference proteome</keyword>
<sequence length="107" mass="11753">MKKLFSGLNKAGLLAILFAAGVITTQSAFTPALLNTYYFDGTNWKVLTRTFDNTVDPVTGQYDPNSYQCTLSENICTAQIESEESTIPGSQNPELFNETDGTYVQNP</sequence>
<evidence type="ECO:0000313" key="2">
    <source>
        <dbReference type="EMBL" id="TCC99989.1"/>
    </source>
</evidence>
<protein>
    <submittedName>
        <fullName evidence="2">Uncharacterized protein</fullName>
    </submittedName>
</protein>
<comment type="caution">
    <text evidence="2">The sequence shown here is derived from an EMBL/GenBank/DDBJ whole genome shotgun (WGS) entry which is preliminary data.</text>
</comment>
<evidence type="ECO:0000256" key="1">
    <source>
        <dbReference type="SAM" id="MobiDB-lite"/>
    </source>
</evidence>
<organism evidence="2 3">
    <name type="scientific">Pedobacter psychroterrae</name>
    <dbReference type="NCBI Taxonomy" id="2530453"/>
    <lineage>
        <taxon>Bacteria</taxon>
        <taxon>Pseudomonadati</taxon>
        <taxon>Bacteroidota</taxon>
        <taxon>Sphingobacteriia</taxon>
        <taxon>Sphingobacteriales</taxon>
        <taxon>Sphingobacteriaceae</taxon>
        <taxon>Pedobacter</taxon>
    </lineage>
</organism>
<feature type="region of interest" description="Disordered" evidence="1">
    <location>
        <begin position="84"/>
        <end position="107"/>
    </location>
</feature>
<accession>A0A4R0NHB0</accession>
<dbReference type="EMBL" id="SJSL01000005">
    <property type="protein sequence ID" value="TCC99989.1"/>
    <property type="molecule type" value="Genomic_DNA"/>
</dbReference>